<dbReference type="Pfam" id="PF21492">
    <property type="entry name" value="bL31_N"/>
    <property type="match status" value="1"/>
</dbReference>
<sequence length="195" mass="21643">MGKLPTTILRRPSAALASSPRSANASALSSRPPPTRQQTRHATFIPRERRPYAFTQLVQLSDGSTFTMRTTSPASMYRSVKDSRNHVLWQPSDKSLRNVEVDAAGKLAAFRERFGRSWDLTSARPEEKEEDVGKDTRTAGATATPAVDGIQQRTDEEEADSMEDLITQYASQAGLNFQGKSAKDQARADRMKKKK</sequence>
<dbReference type="PANTHER" id="PTHR28174">
    <property type="entry name" value="54S RIBOSOMAL PROTEIN L36, MITOCHONDRIAL"/>
    <property type="match status" value="1"/>
</dbReference>
<accession>A0AAD9I1S6</accession>
<dbReference type="GO" id="GO:0003735">
    <property type="term" value="F:structural constituent of ribosome"/>
    <property type="evidence" value="ECO:0007669"/>
    <property type="project" value="InterPro"/>
</dbReference>
<dbReference type="InterPro" id="IPR048874">
    <property type="entry name" value="Ribosomal_bL31m_N"/>
</dbReference>
<dbReference type="EMBL" id="JAQQPM010000003">
    <property type="protein sequence ID" value="KAK2069388.1"/>
    <property type="molecule type" value="Genomic_DNA"/>
</dbReference>
<evidence type="ECO:0000256" key="1">
    <source>
        <dbReference type="SAM" id="MobiDB-lite"/>
    </source>
</evidence>
<proteinExistence type="predicted"/>
<dbReference type="PANTHER" id="PTHR28174:SF1">
    <property type="entry name" value="LARGE RIBOSOMAL SUBUNIT PROTEIN BL31M"/>
    <property type="match status" value="1"/>
</dbReference>
<feature type="region of interest" description="Disordered" evidence="1">
    <location>
        <begin position="1"/>
        <end position="43"/>
    </location>
</feature>
<dbReference type="InterPro" id="IPR034600">
    <property type="entry name" value="Ribosomal_bL31m"/>
</dbReference>
<keyword evidence="4" id="KW-1185">Reference proteome</keyword>
<feature type="compositionally biased region" description="Basic and acidic residues" evidence="1">
    <location>
        <begin position="124"/>
        <end position="137"/>
    </location>
</feature>
<feature type="compositionally biased region" description="Polar residues" evidence="1">
    <location>
        <begin position="168"/>
        <end position="179"/>
    </location>
</feature>
<name>A0AAD9I1S6_9PEZI</name>
<evidence type="ECO:0000313" key="4">
    <source>
        <dbReference type="Proteomes" id="UP001217918"/>
    </source>
</evidence>
<feature type="compositionally biased region" description="Low complexity" evidence="1">
    <location>
        <begin position="9"/>
        <end position="30"/>
    </location>
</feature>
<protein>
    <recommendedName>
        <fullName evidence="2">Ribosomal protein bL31m N-terminal domain-containing protein</fullName>
    </recommendedName>
</protein>
<dbReference type="GO" id="GO:0032543">
    <property type="term" value="P:mitochondrial translation"/>
    <property type="evidence" value="ECO:0007669"/>
    <property type="project" value="InterPro"/>
</dbReference>
<dbReference type="GO" id="GO:0005762">
    <property type="term" value="C:mitochondrial large ribosomal subunit"/>
    <property type="evidence" value="ECO:0007669"/>
    <property type="project" value="InterPro"/>
</dbReference>
<evidence type="ECO:0000313" key="3">
    <source>
        <dbReference type="EMBL" id="KAK2069388.1"/>
    </source>
</evidence>
<dbReference type="Gene3D" id="6.20.130.10">
    <property type="match status" value="1"/>
</dbReference>
<feature type="region of interest" description="Disordered" evidence="1">
    <location>
        <begin position="121"/>
        <end position="195"/>
    </location>
</feature>
<reference evidence="3" key="1">
    <citation type="journal article" date="2023" name="Mol. Plant Microbe Interact.">
        <title>Elucidating the Obligate Nature and Biological Capacity of an Invasive Fungal Corn Pathogen.</title>
        <authorList>
            <person name="MacCready J.S."/>
            <person name="Roggenkamp E.M."/>
            <person name="Gdanetz K."/>
            <person name="Chilvers M.I."/>
        </authorList>
    </citation>
    <scope>NUCLEOTIDE SEQUENCE</scope>
    <source>
        <strain evidence="3">PM02</strain>
    </source>
</reference>
<dbReference type="Proteomes" id="UP001217918">
    <property type="component" value="Unassembled WGS sequence"/>
</dbReference>
<comment type="caution">
    <text evidence="3">The sequence shown here is derived from an EMBL/GenBank/DDBJ whole genome shotgun (WGS) entry which is preliminary data.</text>
</comment>
<dbReference type="AlphaFoldDB" id="A0AAD9I1S6"/>
<evidence type="ECO:0000259" key="2">
    <source>
        <dbReference type="Pfam" id="PF21492"/>
    </source>
</evidence>
<feature type="domain" description="Ribosomal protein bL31m N-terminal" evidence="2">
    <location>
        <begin position="51"/>
        <end position="92"/>
    </location>
</feature>
<organism evidence="3 4">
    <name type="scientific">Phyllachora maydis</name>
    <dbReference type="NCBI Taxonomy" id="1825666"/>
    <lineage>
        <taxon>Eukaryota</taxon>
        <taxon>Fungi</taxon>
        <taxon>Dikarya</taxon>
        <taxon>Ascomycota</taxon>
        <taxon>Pezizomycotina</taxon>
        <taxon>Sordariomycetes</taxon>
        <taxon>Sordariomycetidae</taxon>
        <taxon>Phyllachorales</taxon>
        <taxon>Phyllachoraceae</taxon>
        <taxon>Phyllachora</taxon>
    </lineage>
</organism>
<gene>
    <name evidence="3" type="ORF">P8C59_003974</name>
</gene>